<evidence type="ECO:0000259" key="1">
    <source>
        <dbReference type="Pfam" id="PF13648"/>
    </source>
</evidence>
<organism evidence="2 3">
    <name type="scientific">Aquimarina algiphila</name>
    <dbReference type="NCBI Taxonomy" id="2047982"/>
    <lineage>
        <taxon>Bacteria</taxon>
        <taxon>Pseudomonadati</taxon>
        <taxon>Bacteroidota</taxon>
        <taxon>Flavobacteriia</taxon>
        <taxon>Flavobacteriales</taxon>
        <taxon>Flavobacteriaceae</taxon>
        <taxon>Aquimarina</taxon>
    </lineage>
</organism>
<sequence length="141" mass="15865">MKNFTLVSIAIFFTLFVSCSSDDDDAGSQDLIIGKWTLSERVQNGSTTELDDCFKTNTVVFLADGTLKSTFHRIANNSCEFSHEAVGTWKNLGNNKYSITEGDEEPYYSCEINEAGTVFSIEDRFEFQGEQIIQKDMLVKN</sequence>
<dbReference type="OrthoDB" id="1435261at2"/>
<reference evidence="2 3" key="1">
    <citation type="submission" date="2019-07" db="EMBL/GenBank/DDBJ databases">
        <title>The draft genome sequence of Aquimarina algiphila M91.</title>
        <authorList>
            <person name="Meng X."/>
        </authorList>
    </citation>
    <scope>NUCLEOTIDE SEQUENCE [LARGE SCALE GENOMIC DNA]</scope>
    <source>
        <strain evidence="2 3">M91</strain>
    </source>
</reference>
<dbReference type="RefSeq" id="WP_143918518.1">
    <property type="nucleotide sequence ID" value="NZ_CANLFO010000003.1"/>
</dbReference>
<dbReference type="InterPro" id="IPR024311">
    <property type="entry name" value="Lipocalin-like"/>
</dbReference>
<proteinExistence type="predicted"/>
<dbReference type="PROSITE" id="PS51257">
    <property type="entry name" value="PROKAR_LIPOPROTEIN"/>
    <property type="match status" value="1"/>
</dbReference>
<evidence type="ECO:0000313" key="3">
    <source>
        <dbReference type="Proteomes" id="UP000318833"/>
    </source>
</evidence>
<name>A0A554VCL6_9FLAO</name>
<feature type="domain" description="Lipocalin-like" evidence="1">
    <location>
        <begin position="32"/>
        <end position="114"/>
    </location>
</feature>
<dbReference type="Proteomes" id="UP000318833">
    <property type="component" value="Unassembled WGS sequence"/>
</dbReference>
<keyword evidence="3" id="KW-1185">Reference proteome</keyword>
<gene>
    <name evidence="2" type="ORF">FOF46_26290</name>
</gene>
<evidence type="ECO:0000313" key="2">
    <source>
        <dbReference type="EMBL" id="TSE04438.1"/>
    </source>
</evidence>
<comment type="caution">
    <text evidence="2">The sequence shown here is derived from an EMBL/GenBank/DDBJ whole genome shotgun (WGS) entry which is preliminary data.</text>
</comment>
<accession>A0A554VCL6</accession>
<dbReference type="EMBL" id="VLNR01000081">
    <property type="protein sequence ID" value="TSE04438.1"/>
    <property type="molecule type" value="Genomic_DNA"/>
</dbReference>
<dbReference type="Pfam" id="PF13648">
    <property type="entry name" value="Lipocalin_4"/>
    <property type="match status" value="1"/>
</dbReference>
<protein>
    <submittedName>
        <fullName evidence="2">Lipocalin family protein</fullName>
    </submittedName>
</protein>
<dbReference type="AlphaFoldDB" id="A0A554VCL6"/>